<dbReference type="EMBL" id="JBBBNY010000003">
    <property type="protein sequence ID" value="MEI7036298.1"/>
    <property type="molecule type" value="Genomic_DNA"/>
</dbReference>
<evidence type="ECO:0000259" key="1">
    <source>
        <dbReference type="Pfam" id="PF00561"/>
    </source>
</evidence>
<dbReference type="SUPFAM" id="SSF53474">
    <property type="entry name" value="alpha/beta-Hydrolases"/>
    <property type="match status" value="1"/>
</dbReference>
<protein>
    <submittedName>
        <fullName evidence="2">Alpha/beta fold hydrolase</fullName>
    </submittedName>
</protein>
<evidence type="ECO:0000313" key="3">
    <source>
        <dbReference type="Proteomes" id="UP001381174"/>
    </source>
</evidence>
<organism evidence="2 3">
    <name type="scientific">Fulvimonas yonginensis</name>
    <dbReference type="NCBI Taxonomy" id="1495200"/>
    <lineage>
        <taxon>Bacteria</taxon>
        <taxon>Pseudomonadati</taxon>
        <taxon>Pseudomonadota</taxon>
        <taxon>Gammaproteobacteria</taxon>
        <taxon>Lysobacterales</taxon>
        <taxon>Rhodanobacteraceae</taxon>
        <taxon>Fulvimonas</taxon>
    </lineage>
</organism>
<feature type="domain" description="AB hydrolase-1" evidence="1">
    <location>
        <begin position="65"/>
        <end position="305"/>
    </location>
</feature>
<dbReference type="InterPro" id="IPR029058">
    <property type="entry name" value="AB_hydrolase_fold"/>
</dbReference>
<name>A0ABU8J9W1_9GAMM</name>
<dbReference type="InterPro" id="IPR000073">
    <property type="entry name" value="AB_hydrolase_1"/>
</dbReference>
<dbReference type="PANTHER" id="PTHR43798:SF33">
    <property type="entry name" value="HYDROLASE, PUTATIVE (AFU_ORTHOLOGUE AFUA_2G14860)-RELATED"/>
    <property type="match status" value="1"/>
</dbReference>
<dbReference type="GO" id="GO:0016787">
    <property type="term" value="F:hydrolase activity"/>
    <property type="evidence" value="ECO:0007669"/>
    <property type="project" value="UniProtKB-KW"/>
</dbReference>
<sequence length="325" mass="34536">MPAILLAAALSVATVQTVHLPLPQTPDQHLAVHCVAPARPTDRSVLFVHGASFPTLLASGFAFAPGDSWLADVARRGYLACGLDFLGFGDASRPPAMAGEAAGEPLTRASQAAAQIALAVDWLRTVRGMKTVHLVAHSWGTIPAAAYAATRPPALASLTLFGPIVPKAGVTDEPVRSAWWNITAQQRYRQLRYADVLPHGTVLLEPAVDARWAGRFAASAPHVAGDPPGQLRIPSGPLADLADAEAGRYPYAAKEVRVPLFVVYGDYDTVVDDTGAAAFLARFTGSPLRWKLRIDPGTHVMHLERARHSLYASVAAFIEAAEARP</sequence>
<dbReference type="Pfam" id="PF00561">
    <property type="entry name" value="Abhydrolase_1"/>
    <property type="match status" value="1"/>
</dbReference>
<dbReference type="Proteomes" id="UP001381174">
    <property type="component" value="Unassembled WGS sequence"/>
</dbReference>
<accession>A0ABU8J9W1</accession>
<dbReference type="RefSeq" id="WP_336806918.1">
    <property type="nucleotide sequence ID" value="NZ_JBBBNY010000003.1"/>
</dbReference>
<reference evidence="2 3" key="1">
    <citation type="journal article" date="2014" name="Int. J. Syst. Evol. Microbiol.">
        <title>Fulvimonas yonginensis sp. nov., isolated from greenhouse soil, and emended description of the genus Fulvimonas.</title>
        <authorList>
            <person name="Ahn J.H."/>
            <person name="Kim S.J."/>
            <person name="Weon H.Y."/>
            <person name="Hong S.B."/>
            <person name="Seok S.J."/>
            <person name="Kwon S.W."/>
        </authorList>
    </citation>
    <scope>NUCLEOTIDE SEQUENCE [LARGE SCALE GENOMIC DNA]</scope>
    <source>
        <strain evidence="2 3">KACC 16952</strain>
    </source>
</reference>
<proteinExistence type="predicted"/>
<dbReference type="Gene3D" id="3.40.50.1820">
    <property type="entry name" value="alpha/beta hydrolase"/>
    <property type="match status" value="1"/>
</dbReference>
<evidence type="ECO:0000313" key="2">
    <source>
        <dbReference type="EMBL" id="MEI7036298.1"/>
    </source>
</evidence>
<dbReference type="InterPro" id="IPR050266">
    <property type="entry name" value="AB_hydrolase_sf"/>
</dbReference>
<gene>
    <name evidence="2" type="ORF">WAT24_05970</name>
</gene>
<dbReference type="PANTHER" id="PTHR43798">
    <property type="entry name" value="MONOACYLGLYCEROL LIPASE"/>
    <property type="match status" value="1"/>
</dbReference>
<keyword evidence="2" id="KW-0378">Hydrolase</keyword>
<comment type="caution">
    <text evidence="2">The sequence shown here is derived from an EMBL/GenBank/DDBJ whole genome shotgun (WGS) entry which is preliminary data.</text>
</comment>
<keyword evidence="3" id="KW-1185">Reference proteome</keyword>